<dbReference type="AlphaFoldDB" id="A0AAV6HCB6"/>
<dbReference type="EMBL" id="JADWDJ010000002">
    <property type="protein sequence ID" value="KAG5284895.1"/>
    <property type="molecule type" value="Genomic_DNA"/>
</dbReference>
<dbReference type="Pfam" id="PF13927">
    <property type="entry name" value="Ig_3"/>
    <property type="match status" value="1"/>
</dbReference>
<organism evidence="4 5">
    <name type="scientific">Alosa alosa</name>
    <name type="common">allis shad</name>
    <dbReference type="NCBI Taxonomy" id="278164"/>
    <lineage>
        <taxon>Eukaryota</taxon>
        <taxon>Metazoa</taxon>
        <taxon>Chordata</taxon>
        <taxon>Craniata</taxon>
        <taxon>Vertebrata</taxon>
        <taxon>Euteleostomi</taxon>
        <taxon>Actinopterygii</taxon>
        <taxon>Neopterygii</taxon>
        <taxon>Teleostei</taxon>
        <taxon>Clupei</taxon>
        <taxon>Clupeiformes</taxon>
        <taxon>Clupeoidei</taxon>
        <taxon>Clupeidae</taxon>
        <taxon>Alosa</taxon>
    </lineage>
</organism>
<feature type="domain" description="Ig-like" evidence="3">
    <location>
        <begin position="146"/>
        <end position="220"/>
    </location>
</feature>
<keyword evidence="1" id="KW-0732">Signal</keyword>
<evidence type="ECO:0000256" key="2">
    <source>
        <dbReference type="ARBA" id="ARBA00023180"/>
    </source>
</evidence>
<evidence type="ECO:0000313" key="4">
    <source>
        <dbReference type="EMBL" id="KAG5284895.1"/>
    </source>
</evidence>
<keyword evidence="5" id="KW-1185">Reference proteome</keyword>
<evidence type="ECO:0000256" key="1">
    <source>
        <dbReference type="ARBA" id="ARBA00022729"/>
    </source>
</evidence>
<dbReference type="Proteomes" id="UP000823561">
    <property type="component" value="Chromosome 2"/>
</dbReference>
<sequence>MQRSSPPKQKNDLGFKRNMFNSHGFLFHVLFCLCTCSGIEIPGDTVNAKLNGSIEFNTQQEPTVCNFTVEWYKHTPNSTLCLRFEAPNITCLGDCCKKAQFHCQNNSLVLNSVTLQDEGKYVEKIMLQNGTIKKNIFITLKIIYPPRISNVSIISTQSTLMIMCEASGGSVSYSWLKDGQALQNMNQTLMVHEATQKVCGKYTCVAANEGGSTEAHVNVNGEYAICRGLDGRHEIKIVSAVICALCFCVIAVCIKKYHAGNRGPNTGMEEDRIYDEPSNVQPNPPEVVQLPYVYTDFIPGRFPTGHAKKVKTEAGYSTIGEVQEQVQTLRALEQAETPVALEQAETPVALEQAETPVVLEQAPKNT</sequence>
<dbReference type="PANTHER" id="PTHR44427">
    <property type="entry name" value="CARCINOEMBRYONIC ANTIGEN-RELATED CELL ADHESION MOLECULE 19"/>
    <property type="match status" value="1"/>
</dbReference>
<protein>
    <recommendedName>
        <fullName evidence="3">Ig-like domain-containing protein</fullName>
    </recommendedName>
</protein>
<dbReference type="PANTHER" id="PTHR44427:SF5">
    <property type="entry name" value="V-SET AND IMMUNOGLOBULIN DOMAIN-CONTAINING PROTEIN 10-LIKE"/>
    <property type="match status" value="1"/>
</dbReference>
<name>A0AAV6HCB6_9TELE</name>
<gene>
    <name evidence="4" type="ORF">AALO_G00031690</name>
</gene>
<dbReference type="InterPro" id="IPR007110">
    <property type="entry name" value="Ig-like_dom"/>
</dbReference>
<dbReference type="InterPro" id="IPR036179">
    <property type="entry name" value="Ig-like_dom_sf"/>
</dbReference>
<comment type="caution">
    <text evidence="4">The sequence shown here is derived from an EMBL/GenBank/DDBJ whole genome shotgun (WGS) entry which is preliminary data.</text>
</comment>
<dbReference type="SUPFAM" id="SSF48726">
    <property type="entry name" value="Immunoglobulin"/>
    <property type="match status" value="1"/>
</dbReference>
<dbReference type="InterPro" id="IPR013783">
    <property type="entry name" value="Ig-like_fold"/>
</dbReference>
<dbReference type="Gene3D" id="2.60.40.10">
    <property type="entry name" value="Immunoglobulins"/>
    <property type="match status" value="2"/>
</dbReference>
<dbReference type="PROSITE" id="PS50835">
    <property type="entry name" value="IG_LIKE"/>
    <property type="match status" value="1"/>
</dbReference>
<accession>A0AAV6HCB6</accession>
<dbReference type="InterPro" id="IPR050831">
    <property type="entry name" value="CEA_cell_adhesion"/>
</dbReference>
<proteinExistence type="predicted"/>
<reference evidence="4" key="1">
    <citation type="submission" date="2020-10" db="EMBL/GenBank/DDBJ databases">
        <title>Chromosome-scale genome assembly of the Allis shad, Alosa alosa.</title>
        <authorList>
            <person name="Margot Z."/>
            <person name="Christophe K."/>
            <person name="Cabau C."/>
            <person name="Louis A."/>
            <person name="Berthelot C."/>
            <person name="Parey E."/>
            <person name="Roest Crollius H."/>
            <person name="Montfort J."/>
            <person name="Robinson-Rechavi M."/>
            <person name="Bucao C."/>
            <person name="Bouchez O."/>
            <person name="Gislard M."/>
            <person name="Lluch J."/>
            <person name="Milhes M."/>
            <person name="Lampietro C."/>
            <person name="Lopez Roques C."/>
            <person name="Donnadieu C."/>
            <person name="Braasch I."/>
            <person name="Desvignes T."/>
            <person name="Postlethwait J."/>
            <person name="Bobe J."/>
            <person name="Guiguen Y."/>
        </authorList>
    </citation>
    <scope>NUCLEOTIDE SEQUENCE</scope>
    <source>
        <strain evidence="4">M-15738</strain>
        <tissue evidence="4">Blood</tissue>
    </source>
</reference>
<evidence type="ECO:0000313" key="5">
    <source>
        <dbReference type="Proteomes" id="UP000823561"/>
    </source>
</evidence>
<evidence type="ECO:0000259" key="3">
    <source>
        <dbReference type="PROSITE" id="PS50835"/>
    </source>
</evidence>
<keyword evidence="2" id="KW-0325">Glycoprotein</keyword>